<gene>
    <name evidence="1" type="ORF">SDJN03_04352</name>
</gene>
<evidence type="ECO:0000313" key="1">
    <source>
        <dbReference type="EMBL" id="KAG6603743.1"/>
    </source>
</evidence>
<dbReference type="Proteomes" id="UP000685013">
    <property type="component" value="Chromosome 3"/>
</dbReference>
<proteinExistence type="predicted"/>
<evidence type="ECO:0000313" key="2">
    <source>
        <dbReference type="Proteomes" id="UP000685013"/>
    </source>
</evidence>
<dbReference type="AlphaFoldDB" id="A0AAV6NYN5"/>
<keyword evidence="2" id="KW-1185">Reference proteome</keyword>
<accession>A0AAV6NYN5</accession>
<organism evidence="1 2">
    <name type="scientific">Cucurbita argyrosperma subsp. sororia</name>
    <dbReference type="NCBI Taxonomy" id="37648"/>
    <lineage>
        <taxon>Eukaryota</taxon>
        <taxon>Viridiplantae</taxon>
        <taxon>Streptophyta</taxon>
        <taxon>Embryophyta</taxon>
        <taxon>Tracheophyta</taxon>
        <taxon>Spermatophyta</taxon>
        <taxon>Magnoliopsida</taxon>
        <taxon>eudicotyledons</taxon>
        <taxon>Gunneridae</taxon>
        <taxon>Pentapetalae</taxon>
        <taxon>rosids</taxon>
        <taxon>fabids</taxon>
        <taxon>Cucurbitales</taxon>
        <taxon>Cucurbitaceae</taxon>
        <taxon>Cucurbiteae</taxon>
        <taxon>Cucurbita</taxon>
    </lineage>
</organism>
<comment type="caution">
    <text evidence="1">The sequence shown here is derived from an EMBL/GenBank/DDBJ whole genome shotgun (WGS) entry which is preliminary data.</text>
</comment>
<feature type="non-terminal residue" evidence="1">
    <location>
        <position position="1"/>
    </location>
</feature>
<sequence>MSSISASKAFGGAAYQVYFLCFLSGSRIGVKKFRYQDFCLFQQWPTGLKHGYLLDEAAVFIRALLRASGFP</sequence>
<dbReference type="EMBL" id="JAGKQH010000003">
    <property type="protein sequence ID" value="KAG6603743.1"/>
    <property type="molecule type" value="Genomic_DNA"/>
</dbReference>
<protein>
    <submittedName>
        <fullName evidence="1">Uncharacterized protein</fullName>
    </submittedName>
</protein>
<reference evidence="1 2" key="1">
    <citation type="journal article" date="2021" name="Hortic Res">
        <title>The domestication of Cucurbita argyrosperma as revealed by the genome of its wild relative.</title>
        <authorList>
            <person name="Barrera-Redondo J."/>
            <person name="Sanchez-de la Vega G."/>
            <person name="Aguirre-Liguori J.A."/>
            <person name="Castellanos-Morales G."/>
            <person name="Gutierrez-Guerrero Y.T."/>
            <person name="Aguirre-Dugua X."/>
            <person name="Aguirre-Planter E."/>
            <person name="Tenaillon M.I."/>
            <person name="Lira-Saade R."/>
            <person name="Eguiarte L.E."/>
        </authorList>
    </citation>
    <scope>NUCLEOTIDE SEQUENCE [LARGE SCALE GENOMIC DNA]</scope>
    <source>
        <strain evidence="1">JBR-2021</strain>
    </source>
</reference>
<name>A0AAV6NYN5_9ROSI</name>